<dbReference type="HOGENOM" id="CLU_1218096_0_0_9"/>
<feature type="signal peptide" evidence="1">
    <location>
        <begin position="1"/>
        <end position="21"/>
    </location>
</feature>
<dbReference type="eggNOG" id="ENOG50324NM">
    <property type="taxonomic scope" value="Bacteria"/>
</dbReference>
<gene>
    <name evidence="2" type="ORF">Clopa_1585</name>
</gene>
<dbReference type="AlphaFoldDB" id="R4K1T4"/>
<evidence type="ECO:0000313" key="3">
    <source>
        <dbReference type="Proteomes" id="UP000013523"/>
    </source>
</evidence>
<dbReference type="Proteomes" id="UP000013523">
    <property type="component" value="Chromosome"/>
</dbReference>
<keyword evidence="1" id="KW-0732">Signal</keyword>
<reference evidence="2 3" key="1">
    <citation type="submission" date="2012-01" db="EMBL/GenBank/DDBJ databases">
        <title>Complete sequence of chromosome of Clostridium pasteurianum BC1.</title>
        <authorList>
            <consortium name="US DOE Joint Genome Institute"/>
            <person name="Lucas S."/>
            <person name="Han J."/>
            <person name="Lapidus A."/>
            <person name="Cheng J.-F."/>
            <person name="Goodwin L."/>
            <person name="Pitluck S."/>
            <person name="Peters L."/>
            <person name="Mikhailova N."/>
            <person name="Teshima H."/>
            <person name="Detter J.C."/>
            <person name="Han C."/>
            <person name="Tapia R."/>
            <person name="Land M."/>
            <person name="Hauser L."/>
            <person name="Kyrpides N."/>
            <person name="Ivanova N."/>
            <person name="Pagani I."/>
            <person name="Dunn J."/>
            <person name="Taghavi S."/>
            <person name="Francis A."/>
            <person name="van der Lelie D."/>
            <person name="Woyke T."/>
        </authorList>
    </citation>
    <scope>NUCLEOTIDE SEQUENCE [LARGE SCALE GENOMIC DNA]</scope>
    <source>
        <strain evidence="2 3">BC1</strain>
    </source>
</reference>
<protein>
    <submittedName>
        <fullName evidence="2">Uncharacterized protein</fullName>
    </submittedName>
</protein>
<dbReference type="EMBL" id="CP003261">
    <property type="protein sequence ID" value="AGK96513.1"/>
    <property type="molecule type" value="Genomic_DNA"/>
</dbReference>
<name>R4K1T4_CLOPA</name>
<dbReference type="PATRIC" id="fig|86416.3.peg.1560"/>
<dbReference type="RefSeq" id="WP_015614832.1">
    <property type="nucleotide sequence ID" value="NC_021182.1"/>
</dbReference>
<dbReference type="KEGG" id="cpas:Clopa_1585"/>
<organism evidence="2 3">
    <name type="scientific">Clostridium pasteurianum BC1</name>
    <dbReference type="NCBI Taxonomy" id="86416"/>
    <lineage>
        <taxon>Bacteria</taxon>
        <taxon>Bacillati</taxon>
        <taxon>Bacillota</taxon>
        <taxon>Clostridia</taxon>
        <taxon>Eubacteriales</taxon>
        <taxon>Clostridiaceae</taxon>
        <taxon>Clostridium</taxon>
    </lineage>
</organism>
<proteinExistence type="predicted"/>
<accession>R4K1T4</accession>
<sequence length="227" mass="25472">MKKLFLALFLVGMLTSSTAFILHNNINMSSKNKITQPTKNVNDNIQMIYSDADFDKNYNSIEDLSKDADIIIQGVVLKVSYFDYNIETYTKSQVKVTKSYSKNIKEGDILTFTEIGGITTQKNFVKALSKKSAKFSQYVEHATDKPIKRVLCGADVMQPNQQVLLFATKSTILPENPYVPLGAFQGKFLINGTSISRIKNNDEKSIIPLNFNKAVIDQKIQAAIKIK</sequence>
<evidence type="ECO:0000313" key="2">
    <source>
        <dbReference type="EMBL" id="AGK96513.1"/>
    </source>
</evidence>
<dbReference type="OrthoDB" id="2084383at2"/>
<feature type="chain" id="PRO_5004367416" evidence="1">
    <location>
        <begin position="22"/>
        <end position="227"/>
    </location>
</feature>
<evidence type="ECO:0000256" key="1">
    <source>
        <dbReference type="SAM" id="SignalP"/>
    </source>
</evidence>
<keyword evidence="3" id="KW-1185">Reference proteome</keyword>